<sequence length="183" mass="22069">MKKDIRTHEADINLVKKFLDYAECADASYASLKYALYLIFGIFVIALLNGCSFKYIDPQYYEFKRLCKKEAQGIILNNILFNLYLKAKQKISFYNGIKFYDEITKQEFLVDNFELKSRKNRDISNRLREFKNVYYYKNEPFYEFLSFSYNYKGLFLKGDEAAGWHWENERALYCKDHIIETRR</sequence>
<dbReference type="Proteomes" id="UP000029861">
    <property type="component" value="Unassembled WGS sequence"/>
</dbReference>
<proteinExistence type="predicted"/>
<reference evidence="2 3" key="1">
    <citation type="journal article" date="2014" name="Genome Announc.">
        <title>Draft genome sequences of eight enterohepatic helicobacter species isolated from both laboratory and wild rodents.</title>
        <authorList>
            <person name="Sheh A."/>
            <person name="Shen Z."/>
            <person name="Fox J.G."/>
        </authorList>
    </citation>
    <scope>NUCLEOTIDE SEQUENCE [LARGE SCALE GENOMIC DNA]</scope>
    <source>
        <strain evidence="2 3">ATCC 49310</strain>
    </source>
</reference>
<keyword evidence="1" id="KW-0812">Transmembrane</keyword>
<feature type="transmembrane region" description="Helical" evidence="1">
    <location>
        <begin position="34"/>
        <end position="56"/>
    </location>
</feature>
<protein>
    <submittedName>
        <fullName evidence="2">Uncharacterized protein</fullName>
    </submittedName>
</protein>
<evidence type="ECO:0000256" key="1">
    <source>
        <dbReference type="SAM" id="Phobius"/>
    </source>
</evidence>
<evidence type="ECO:0000313" key="3">
    <source>
        <dbReference type="Proteomes" id="UP000029861"/>
    </source>
</evidence>
<dbReference type="EMBL" id="JRPK02000111">
    <property type="protein sequence ID" value="TLD92152.1"/>
    <property type="molecule type" value="Genomic_DNA"/>
</dbReference>
<keyword evidence="1" id="KW-0472">Membrane</keyword>
<dbReference type="RefSeq" id="WP_034323978.1">
    <property type="nucleotide sequence ID" value="NZ_FZNF01000037.1"/>
</dbReference>
<organism evidence="2 3">
    <name type="scientific">Helicobacter trogontum</name>
    <dbReference type="NCBI Taxonomy" id="50960"/>
    <lineage>
        <taxon>Bacteria</taxon>
        <taxon>Pseudomonadati</taxon>
        <taxon>Campylobacterota</taxon>
        <taxon>Epsilonproteobacteria</taxon>
        <taxon>Campylobacterales</taxon>
        <taxon>Helicobacteraceae</taxon>
        <taxon>Helicobacter</taxon>
    </lineage>
</organism>
<name>A0A4V6I1L3_9HELI</name>
<gene>
    <name evidence="2" type="ORF">LS80_011040</name>
</gene>
<dbReference type="AlphaFoldDB" id="A0A4V6I1L3"/>
<accession>A0A4V6I1L3</accession>
<comment type="caution">
    <text evidence="2">The sequence shown here is derived from an EMBL/GenBank/DDBJ whole genome shotgun (WGS) entry which is preliminary data.</text>
</comment>
<keyword evidence="1" id="KW-1133">Transmembrane helix</keyword>
<evidence type="ECO:0000313" key="2">
    <source>
        <dbReference type="EMBL" id="TLD92152.1"/>
    </source>
</evidence>